<dbReference type="GO" id="GO:0004821">
    <property type="term" value="F:histidine-tRNA ligase activity"/>
    <property type="evidence" value="ECO:0007669"/>
    <property type="project" value="UniProtKB-UniRule"/>
</dbReference>
<reference evidence="14 15" key="1">
    <citation type="journal article" date="2014" name="Mol. Biol. Evol.">
        <title>Massive expansion of Ubiquitination-related gene families within the Chlamydiae.</title>
        <authorList>
            <person name="Domman D."/>
            <person name="Collingro A."/>
            <person name="Lagkouvardos I."/>
            <person name="Gehre L."/>
            <person name="Weinmaier T."/>
            <person name="Rattei T."/>
            <person name="Subtil A."/>
            <person name="Horn M."/>
        </authorList>
    </citation>
    <scope>NUCLEOTIDE SEQUENCE [LARGE SCALE GENOMIC DNA]</scope>
    <source>
        <strain evidence="14 15">OEW1</strain>
    </source>
</reference>
<evidence type="ECO:0000256" key="2">
    <source>
        <dbReference type="ARBA" id="ARBA00008226"/>
    </source>
</evidence>
<keyword evidence="8 11" id="KW-0648">Protein biosynthesis</keyword>
<comment type="similarity">
    <text evidence="2 11">Belongs to the class-II aminoacyl-tRNA synthetase family.</text>
</comment>
<dbReference type="InterPro" id="IPR033656">
    <property type="entry name" value="HisRS_anticodon"/>
</dbReference>
<dbReference type="HAMAP" id="MF_00127">
    <property type="entry name" value="His_tRNA_synth"/>
    <property type="match status" value="1"/>
</dbReference>
<dbReference type="InterPro" id="IPR041715">
    <property type="entry name" value="HisRS-like_core"/>
</dbReference>
<dbReference type="PATRIC" id="fig|83552.4.peg.2031"/>
<feature type="binding site" evidence="12">
    <location>
        <position position="137"/>
    </location>
    <ligand>
        <name>L-histidine</name>
        <dbReference type="ChEBI" id="CHEBI:57595"/>
    </ligand>
</feature>
<dbReference type="Pfam" id="PF13393">
    <property type="entry name" value="tRNA-synt_His"/>
    <property type="match status" value="1"/>
</dbReference>
<dbReference type="SUPFAM" id="SSF52954">
    <property type="entry name" value="Class II aaRS ABD-related"/>
    <property type="match status" value="1"/>
</dbReference>
<keyword evidence="6 11" id="KW-0547">Nucleotide-binding</keyword>
<evidence type="ECO:0000256" key="6">
    <source>
        <dbReference type="ARBA" id="ARBA00022741"/>
    </source>
</evidence>
<evidence type="ECO:0000313" key="14">
    <source>
        <dbReference type="EMBL" id="KIA76821.1"/>
    </source>
</evidence>
<keyword evidence="9 11" id="KW-0030">Aminoacyl-tRNA synthetase</keyword>
<feature type="binding site" evidence="12">
    <location>
        <begin position="88"/>
        <end position="90"/>
    </location>
    <ligand>
        <name>L-histidine</name>
        <dbReference type="ChEBI" id="CHEBI:57595"/>
    </ligand>
</feature>
<dbReference type="EC" id="6.1.1.21" evidence="11"/>
<evidence type="ECO:0000259" key="13">
    <source>
        <dbReference type="PROSITE" id="PS50862"/>
    </source>
</evidence>
<dbReference type="Pfam" id="PF03129">
    <property type="entry name" value="HGTP_anticodon"/>
    <property type="match status" value="1"/>
</dbReference>
<evidence type="ECO:0000256" key="12">
    <source>
        <dbReference type="PIRSR" id="PIRSR001549-1"/>
    </source>
</evidence>
<proteinExistence type="inferred from homology"/>
<dbReference type="EMBL" id="JSAM01000104">
    <property type="protein sequence ID" value="KIA76821.1"/>
    <property type="molecule type" value="Genomic_DNA"/>
</dbReference>
<sequence>MDISKPPGVFDILPRGTEETWQLSHLWTYVESVIRKLAAEYGFEEIRTPIFERTELFKRGVGEATDVVSKEMYTFEDRGGRSMSLRPEGTAPVVRSFVEHNLHTESRTHKLFYIGPMFRYERSQAGRYRQHHQFGVEVIGCDAPEQDAEVIDLLYTLYRRLGLSNLQVYINSIGTPEARIAYKEALKNYLKEHFDGLSEDSKTRFETNPLRILDSKNPGDQKIVTSAPSILDFLDDASRTHFETVKQLLTQLNIPFVVNSNLVRGLDYYNKTVFEIVSGQLGAQNSVGGGGRYDGLIKTIGGPDLPALGFGTGIERIIQTMLKQEIALPNPYQPALFFIPLGKEAEKTCFTLAHDLRQKGISVQMDFSRKKIGKAMQLANQVGARFVAVVGDQELQKREVQLKEMATGETYTAPLFHLNRILEIETSSHDILKVWNEMHRPFEEPGEAEFFFKKISQSIEQTKNLTQQLQSAMEEIQDIIE</sequence>
<dbReference type="NCBIfam" id="TIGR00442">
    <property type="entry name" value="hisS"/>
    <property type="match status" value="1"/>
</dbReference>
<dbReference type="InterPro" id="IPR015807">
    <property type="entry name" value="His-tRNA-ligase"/>
</dbReference>
<dbReference type="RefSeq" id="WP_039377828.1">
    <property type="nucleotide sequence ID" value="NZ_JSAM01000104.1"/>
</dbReference>
<dbReference type="InterPro" id="IPR045864">
    <property type="entry name" value="aa-tRNA-synth_II/BPL/LPL"/>
</dbReference>
<dbReference type="CDD" id="cd00773">
    <property type="entry name" value="HisRS-like_core"/>
    <property type="match status" value="1"/>
</dbReference>
<evidence type="ECO:0000313" key="15">
    <source>
        <dbReference type="Proteomes" id="UP000031307"/>
    </source>
</evidence>
<organism evidence="14 15">
    <name type="scientific">Parachlamydia acanthamoebae</name>
    <dbReference type="NCBI Taxonomy" id="83552"/>
    <lineage>
        <taxon>Bacteria</taxon>
        <taxon>Pseudomonadati</taxon>
        <taxon>Chlamydiota</taxon>
        <taxon>Chlamydiia</taxon>
        <taxon>Parachlamydiales</taxon>
        <taxon>Parachlamydiaceae</taxon>
        <taxon>Parachlamydia</taxon>
    </lineage>
</organism>
<dbReference type="Gene3D" id="3.40.50.800">
    <property type="entry name" value="Anticodon-binding domain"/>
    <property type="match status" value="1"/>
</dbReference>
<dbReference type="Gene3D" id="3.30.930.10">
    <property type="entry name" value="Bira Bifunctional Protein, Domain 2"/>
    <property type="match status" value="1"/>
</dbReference>
<evidence type="ECO:0000256" key="4">
    <source>
        <dbReference type="ARBA" id="ARBA00022490"/>
    </source>
</evidence>
<evidence type="ECO:0000256" key="9">
    <source>
        <dbReference type="ARBA" id="ARBA00023146"/>
    </source>
</evidence>
<evidence type="ECO:0000256" key="8">
    <source>
        <dbReference type="ARBA" id="ARBA00022917"/>
    </source>
</evidence>
<dbReference type="InterPro" id="IPR036621">
    <property type="entry name" value="Anticodon-bd_dom_sf"/>
</dbReference>
<dbReference type="Proteomes" id="UP000031307">
    <property type="component" value="Unassembled WGS sequence"/>
</dbReference>
<evidence type="ECO:0000256" key="5">
    <source>
        <dbReference type="ARBA" id="ARBA00022598"/>
    </source>
</evidence>
<evidence type="ECO:0000256" key="3">
    <source>
        <dbReference type="ARBA" id="ARBA00011738"/>
    </source>
</evidence>
<dbReference type="SUPFAM" id="SSF55681">
    <property type="entry name" value="Class II aaRS and biotin synthetases"/>
    <property type="match status" value="1"/>
</dbReference>
<keyword evidence="7 11" id="KW-0067">ATP-binding</keyword>
<dbReference type="PANTHER" id="PTHR43707">
    <property type="entry name" value="HISTIDYL-TRNA SYNTHETASE"/>
    <property type="match status" value="1"/>
</dbReference>
<dbReference type="CDD" id="cd00859">
    <property type="entry name" value="HisRS_anticodon"/>
    <property type="match status" value="1"/>
</dbReference>
<evidence type="ECO:0000256" key="10">
    <source>
        <dbReference type="ARBA" id="ARBA00047639"/>
    </source>
</evidence>
<dbReference type="InterPro" id="IPR004516">
    <property type="entry name" value="HisRS/HisZ"/>
</dbReference>
<protein>
    <recommendedName>
        <fullName evidence="11">Histidine--tRNA ligase</fullName>
        <ecNumber evidence="11">6.1.1.21</ecNumber>
    </recommendedName>
    <alternativeName>
        <fullName evidence="11">Histidyl-tRNA synthetase</fullName>
        <shortName evidence="11">HisRS</shortName>
    </alternativeName>
</protein>
<dbReference type="GO" id="GO:0005737">
    <property type="term" value="C:cytoplasm"/>
    <property type="evidence" value="ECO:0007669"/>
    <property type="project" value="UniProtKB-SubCell"/>
</dbReference>
<feature type="binding site" evidence="12">
    <location>
        <position position="133"/>
    </location>
    <ligand>
        <name>L-histidine</name>
        <dbReference type="ChEBI" id="CHEBI:57595"/>
    </ligand>
</feature>
<dbReference type="InterPro" id="IPR004154">
    <property type="entry name" value="Anticodon-bd"/>
</dbReference>
<gene>
    <name evidence="11 14" type="primary">hisS</name>
    <name evidence="14" type="ORF">DB43_HI00060</name>
</gene>
<evidence type="ECO:0000256" key="7">
    <source>
        <dbReference type="ARBA" id="ARBA00022840"/>
    </source>
</evidence>
<name>A0A0C1BZG8_9BACT</name>
<comment type="caution">
    <text evidence="14">The sequence shown here is derived from an EMBL/GenBank/DDBJ whole genome shotgun (WGS) entry which is preliminary data.</text>
</comment>
<dbReference type="GO" id="GO:0005524">
    <property type="term" value="F:ATP binding"/>
    <property type="evidence" value="ECO:0007669"/>
    <property type="project" value="UniProtKB-UniRule"/>
</dbReference>
<accession>A0A0C1BZG8</accession>
<keyword evidence="4 11" id="KW-0963">Cytoplasm</keyword>
<feature type="binding site" evidence="12">
    <location>
        <begin position="268"/>
        <end position="269"/>
    </location>
    <ligand>
        <name>L-histidine</name>
        <dbReference type="ChEBI" id="CHEBI:57595"/>
    </ligand>
</feature>
<evidence type="ECO:0000256" key="1">
    <source>
        <dbReference type="ARBA" id="ARBA00004496"/>
    </source>
</evidence>
<feature type="binding site" evidence="12">
    <location>
        <position position="119"/>
    </location>
    <ligand>
        <name>L-histidine</name>
        <dbReference type="ChEBI" id="CHEBI:57595"/>
    </ligand>
</feature>
<comment type="subunit">
    <text evidence="3 11">Homodimer.</text>
</comment>
<dbReference type="InterPro" id="IPR006195">
    <property type="entry name" value="aa-tRNA-synth_II"/>
</dbReference>
<comment type="catalytic activity">
    <reaction evidence="10 11">
        <text>tRNA(His) + L-histidine + ATP = L-histidyl-tRNA(His) + AMP + diphosphate + H(+)</text>
        <dbReference type="Rhea" id="RHEA:17313"/>
        <dbReference type="Rhea" id="RHEA-COMP:9665"/>
        <dbReference type="Rhea" id="RHEA-COMP:9689"/>
        <dbReference type="ChEBI" id="CHEBI:15378"/>
        <dbReference type="ChEBI" id="CHEBI:30616"/>
        <dbReference type="ChEBI" id="CHEBI:33019"/>
        <dbReference type="ChEBI" id="CHEBI:57595"/>
        <dbReference type="ChEBI" id="CHEBI:78442"/>
        <dbReference type="ChEBI" id="CHEBI:78527"/>
        <dbReference type="ChEBI" id="CHEBI:456215"/>
        <dbReference type="EC" id="6.1.1.21"/>
    </reaction>
</comment>
<dbReference type="PIRSF" id="PIRSF001549">
    <property type="entry name" value="His-tRNA_synth"/>
    <property type="match status" value="1"/>
</dbReference>
<feature type="binding site" evidence="12">
    <location>
        <position position="264"/>
    </location>
    <ligand>
        <name>L-histidine</name>
        <dbReference type="ChEBI" id="CHEBI:57595"/>
    </ligand>
</feature>
<dbReference type="AlphaFoldDB" id="A0A0C1BZG8"/>
<dbReference type="FunFam" id="3.30.930.10:FF:000005">
    <property type="entry name" value="Histidine--tRNA ligase"/>
    <property type="match status" value="1"/>
</dbReference>
<evidence type="ECO:0000256" key="11">
    <source>
        <dbReference type="HAMAP-Rule" id="MF_00127"/>
    </source>
</evidence>
<dbReference type="GO" id="GO:0006427">
    <property type="term" value="P:histidyl-tRNA aminoacylation"/>
    <property type="evidence" value="ECO:0007669"/>
    <property type="project" value="UniProtKB-UniRule"/>
</dbReference>
<dbReference type="PANTHER" id="PTHR43707:SF1">
    <property type="entry name" value="HISTIDINE--TRNA LIGASE, MITOCHONDRIAL-RELATED"/>
    <property type="match status" value="1"/>
</dbReference>
<feature type="domain" description="Aminoacyl-transfer RNA synthetases class-II family profile" evidence="13">
    <location>
        <begin position="26"/>
        <end position="329"/>
    </location>
</feature>
<dbReference type="PROSITE" id="PS50862">
    <property type="entry name" value="AA_TRNA_LIGASE_II"/>
    <property type="match status" value="1"/>
</dbReference>
<comment type="subcellular location">
    <subcellularLocation>
        <location evidence="1 11">Cytoplasm</location>
    </subcellularLocation>
</comment>
<keyword evidence="5 11" id="KW-0436">Ligase</keyword>